<reference evidence="2 3" key="1">
    <citation type="submission" date="2018-03" db="EMBL/GenBank/DDBJ databases">
        <title>Genomic Encyclopedia of Type Strains, Phase III (KMG-III): the genomes of soil and plant-associated and newly described type strains.</title>
        <authorList>
            <person name="Whitman W."/>
        </authorList>
    </citation>
    <scope>NUCLEOTIDE SEQUENCE [LARGE SCALE GENOMIC DNA]</scope>
    <source>
        <strain evidence="2 3">CGMCC 1.12484</strain>
    </source>
</reference>
<sequence>MTSTTRHPTLNSSVYRRILRRETHSPRAGLAIALAVVLILVLAWIGTESVLAFLSRPALLVAPGDALSAATTLPEAVVPATIIGGGAVLAVIGLIILLFALLPGRRARHIGVVDRTAVVVDNTVIASALARTASYTADIDPDQVVVTIGRRTAEVSVRPTSGFAVDRAAIAEAVAEQLEALNLTPTIRSKVVIEKKGVVGA</sequence>
<name>A0A2T0V3F5_9MICO</name>
<feature type="transmembrane region" description="Helical" evidence="1">
    <location>
        <begin position="28"/>
        <end position="47"/>
    </location>
</feature>
<feature type="transmembrane region" description="Helical" evidence="1">
    <location>
        <begin position="77"/>
        <end position="102"/>
    </location>
</feature>
<keyword evidence="1" id="KW-1133">Transmembrane helix</keyword>
<keyword evidence="3" id="KW-1185">Reference proteome</keyword>
<evidence type="ECO:0000313" key="2">
    <source>
        <dbReference type="EMBL" id="PRY64691.1"/>
    </source>
</evidence>
<protein>
    <recommendedName>
        <fullName evidence="4">Alkaline shock family protein YloU</fullName>
    </recommendedName>
</protein>
<proteinExistence type="predicted"/>
<dbReference type="OrthoDB" id="5126451at2"/>
<keyword evidence="1" id="KW-0812">Transmembrane</keyword>
<organism evidence="2 3">
    <name type="scientific">Glaciihabitans tibetensis</name>
    <dbReference type="NCBI Taxonomy" id="1266600"/>
    <lineage>
        <taxon>Bacteria</taxon>
        <taxon>Bacillati</taxon>
        <taxon>Actinomycetota</taxon>
        <taxon>Actinomycetes</taxon>
        <taxon>Micrococcales</taxon>
        <taxon>Microbacteriaceae</taxon>
        <taxon>Glaciihabitans</taxon>
    </lineage>
</organism>
<keyword evidence="1" id="KW-0472">Membrane</keyword>
<evidence type="ECO:0008006" key="4">
    <source>
        <dbReference type="Google" id="ProtNLM"/>
    </source>
</evidence>
<dbReference type="AlphaFoldDB" id="A0A2T0V3F5"/>
<dbReference type="Proteomes" id="UP000237983">
    <property type="component" value="Unassembled WGS sequence"/>
</dbReference>
<gene>
    <name evidence="2" type="ORF">B0I08_11276</name>
</gene>
<accession>A0A2T0V3F5</accession>
<comment type="caution">
    <text evidence="2">The sequence shown here is derived from an EMBL/GenBank/DDBJ whole genome shotgun (WGS) entry which is preliminary data.</text>
</comment>
<evidence type="ECO:0000256" key="1">
    <source>
        <dbReference type="SAM" id="Phobius"/>
    </source>
</evidence>
<evidence type="ECO:0000313" key="3">
    <source>
        <dbReference type="Proteomes" id="UP000237983"/>
    </source>
</evidence>
<dbReference type="EMBL" id="PVTL01000012">
    <property type="protein sequence ID" value="PRY64691.1"/>
    <property type="molecule type" value="Genomic_DNA"/>
</dbReference>
<dbReference type="RefSeq" id="WP_106215055.1">
    <property type="nucleotide sequence ID" value="NZ_PVTL01000012.1"/>
</dbReference>